<protein>
    <submittedName>
        <fullName evidence="1">Uncharacterized protein</fullName>
    </submittedName>
</protein>
<evidence type="ECO:0000313" key="2">
    <source>
        <dbReference type="Proteomes" id="UP000234341"/>
    </source>
</evidence>
<dbReference type="AlphaFoldDB" id="A0A2N5CK01"/>
<dbReference type="OrthoDB" id="8965108at2"/>
<dbReference type="EMBL" id="PJRP01000001">
    <property type="protein sequence ID" value="PLQ02556.1"/>
    <property type="molecule type" value="Genomic_DNA"/>
</dbReference>
<sequence>MSFTFLPPGDTFMPTMTERFAEAEKIEDRAERWTAQAGIALDTGDMYLVGLVLFKAIQEFGVDAFAAHSGESHARLQRLWMPGMVGSVDHAKQLYVHLGVSLPVDRYYAARLESMPVDGVVVH</sequence>
<accession>A0A2N5CK01</accession>
<comment type="caution">
    <text evidence="1">The sequence shown here is derived from an EMBL/GenBank/DDBJ whole genome shotgun (WGS) entry which is preliminary data.</text>
</comment>
<dbReference type="Proteomes" id="UP000234341">
    <property type="component" value="Unassembled WGS sequence"/>
</dbReference>
<name>A0A2N5CK01_9BURK</name>
<dbReference type="RefSeq" id="WP_101680321.1">
    <property type="nucleotide sequence ID" value="NZ_PJRP01000001.1"/>
</dbReference>
<evidence type="ECO:0000313" key="1">
    <source>
        <dbReference type="EMBL" id="PLQ02556.1"/>
    </source>
</evidence>
<reference evidence="1 2" key="1">
    <citation type="submission" date="2017-12" db="EMBL/GenBank/DDBJ databases">
        <title>Genome sequence of the active heterotrophic nitrifier-denitrifier, Cupriavidus pauculus UM1.</title>
        <authorList>
            <person name="Putonti C."/>
            <person name="Castignetti D."/>
        </authorList>
    </citation>
    <scope>NUCLEOTIDE SEQUENCE [LARGE SCALE GENOMIC DNA]</scope>
    <source>
        <strain evidence="1 2">UM1</strain>
    </source>
</reference>
<proteinExistence type="predicted"/>
<gene>
    <name evidence="1" type="ORF">CYJ10_04540</name>
</gene>
<organism evidence="1 2">
    <name type="scientific">Cupriavidus pauculus</name>
    <dbReference type="NCBI Taxonomy" id="82633"/>
    <lineage>
        <taxon>Bacteria</taxon>
        <taxon>Pseudomonadati</taxon>
        <taxon>Pseudomonadota</taxon>
        <taxon>Betaproteobacteria</taxon>
        <taxon>Burkholderiales</taxon>
        <taxon>Burkholderiaceae</taxon>
        <taxon>Cupriavidus</taxon>
    </lineage>
</organism>